<keyword evidence="7 8" id="KW-0472">Membrane</keyword>
<evidence type="ECO:0000256" key="1">
    <source>
        <dbReference type="ARBA" id="ARBA00004651"/>
    </source>
</evidence>
<feature type="transmembrane region" description="Helical" evidence="8">
    <location>
        <begin position="167"/>
        <end position="196"/>
    </location>
</feature>
<accession>A0A1F5HPS0</accession>
<evidence type="ECO:0000259" key="9">
    <source>
        <dbReference type="Pfam" id="PF13231"/>
    </source>
</evidence>
<dbReference type="InterPro" id="IPR050297">
    <property type="entry name" value="LipidA_mod_glycosyltrf_83"/>
</dbReference>
<organism evidence="10 11">
    <name type="scientific">Candidatus Curtissbacteria bacterium RIFCSPLOWO2_02_41_11</name>
    <dbReference type="NCBI Taxonomy" id="1797731"/>
    <lineage>
        <taxon>Bacteria</taxon>
        <taxon>Candidatus Curtissiibacteriota</taxon>
    </lineage>
</organism>
<feature type="transmembrane region" description="Helical" evidence="8">
    <location>
        <begin position="68"/>
        <end position="85"/>
    </location>
</feature>
<dbReference type="Gene3D" id="3.20.20.510">
    <property type="entry name" value="Uncharacterised protein PF12979, DUF3863"/>
    <property type="match status" value="1"/>
</dbReference>
<feature type="transmembrane region" description="Helical" evidence="8">
    <location>
        <begin position="326"/>
        <end position="345"/>
    </location>
</feature>
<protein>
    <recommendedName>
        <fullName evidence="9">Glycosyltransferase RgtA/B/C/D-like domain-containing protein</fullName>
    </recommendedName>
</protein>
<name>A0A1F5HPS0_9BACT</name>
<feature type="domain" description="Glycosyltransferase RgtA/B/C/D-like" evidence="9">
    <location>
        <begin position="73"/>
        <end position="225"/>
    </location>
</feature>
<feature type="transmembrane region" description="Helical" evidence="8">
    <location>
        <begin position="91"/>
        <end position="111"/>
    </location>
</feature>
<feature type="transmembrane region" description="Helical" evidence="8">
    <location>
        <begin position="300"/>
        <end position="320"/>
    </location>
</feature>
<keyword evidence="3" id="KW-0328">Glycosyltransferase</keyword>
<dbReference type="GO" id="GO:0009103">
    <property type="term" value="P:lipopolysaccharide biosynthetic process"/>
    <property type="evidence" value="ECO:0007669"/>
    <property type="project" value="UniProtKB-ARBA"/>
</dbReference>
<evidence type="ECO:0000313" key="11">
    <source>
        <dbReference type="Proteomes" id="UP000177747"/>
    </source>
</evidence>
<dbReference type="GO" id="GO:0010041">
    <property type="term" value="P:response to iron(III) ion"/>
    <property type="evidence" value="ECO:0007669"/>
    <property type="project" value="TreeGrafter"/>
</dbReference>
<dbReference type="PANTHER" id="PTHR33908:SF3">
    <property type="entry name" value="UNDECAPRENYL PHOSPHATE-ALPHA-4-AMINO-4-DEOXY-L-ARABINOSE ARABINOSYL TRANSFERASE"/>
    <property type="match status" value="1"/>
</dbReference>
<evidence type="ECO:0000256" key="5">
    <source>
        <dbReference type="ARBA" id="ARBA00022692"/>
    </source>
</evidence>
<feature type="transmembrane region" description="Helical" evidence="8">
    <location>
        <begin position="142"/>
        <end position="160"/>
    </location>
</feature>
<dbReference type="GO" id="GO:0005886">
    <property type="term" value="C:plasma membrane"/>
    <property type="evidence" value="ECO:0007669"/>
    <property type="project" value="UniProtKB-SubCell"/>
</dbReference>
<dbReference type="Pfam" id="PF13231">
    <property type="entry name" value="PMT_2"/>
    <property type="match status" value="1"/>
</dbReference>
<sequence>MQIRKFLKSNWPIIIILIIAAILRFWRLEALTTFGGDQGYDLENIRPILKGNLTLLGPRIGPYNGLSTLYLGPFYYYLLAPFIWLTKLDPIGASYATVLARLVTIFLIYLVTKKIFSVNAAIISGVIATLSPYWVNYLGFPSNPYFILPITSLIIFLLTVKKKNSPIIFAIFGLLTGFAFHLHYLGLIILPAFLIYLLNNRELLKMRYILSLLLGIAFAISPIILFESRNDFFLTSQFLKQLNTTPFNLTIVNFIEKLILSVRFMSIDTIGFSSLILIFSVMFILIIFKIMKQASAEQKIIINFLVSILVINVVFASLYSGQLMPHYLAVSYPSIFILAGVVIYFTKKINKAFPLLILIIISIFLFQKNDFFSSSGYTMPEDLTLKEIRNISQIIASDIQNESFNITSTLDGDSRAMTYRYLTSIYGKKPEGIEHYDYPQNLYVITRDPARVVRQNSLFEIASFQPSFVKGIWNMNGDIKLIRLSKQKPEEPRLPKFITIVNPVRPRYLWNNQSAKVISSQLKQITDRNLNATWLLSYESLFDQELLGLLNGQKDQEIGAFLEVSEKWATDARVLYKVAIGDYYRPDKLFLSGYTPQDRQKLIKTYFDKFHTIFGKDPQSVGGWYIDANSQVYLSKLGVKSALTVADQYDTDAASVWGKYWGMPFYPSKLNTLEPAINQSNKIPIVNIQWAQRDPVLGYGKEIKDSRQSFQANDYISNGYNTNYFVTLLDDYLANSKNNDFIQITIGLEAGQEAQRFSEEFAKQLDILEAMQKSEGLAIVTMSNFANWYREKYPGISPAHLLKKSENFWYMSPKFRVAVFKEDSSYFLKDLRYYSQMPFKDFFYADENQYLNRKVPAIIDNLMLANQINLGSVKKLEILEKFDRLILILDNREVQISTSSITTNGQDIVKPSAQENNLNKKKLTLLTFYNKAVSPVKSVLKIIKYSRIDSMPVFGLSIPGSKLLGFKSYTPGIFSFEFQSFSKFLSPFDLFEGWQPWIN</sequence>
<dbReference type="STRING" id="1797731.A2W70_05360"/>
<comment type="caution">
    <text evidence="10">The sequence shown here is derived from an EMBL/GenBank/DDBJ whole genome shotgun (WGS) entry which is preliminary data.</text>
</comment>
<keyword evidence="2" id="KW-1003">Cell membrane</keyword>
<dbReference type="Proteomes" id="UP000177747">
    <property type="component" value="Unassembled WGS sequence"/>
</dbReference>
<feature type="transmembrane region" description="Helical" evidence="8">
    <location>
        <begin position="118"/>
        <end position="136"/>
    </location>
</feature>
<feature type="transmembrane region" description="Helical" evidence="8">
    <location>
        <begin position="270"/>
        <end position="288"/>
    </location>
</feature>
<dbReference type="AlphaFoldDB" id="A0A1F5HPS0"/>
<evidence type="ECO:0000256" key="2">
    <source>
        <dbReference type="ARBA" id="ARBA00022475"/>
    </source>
</evidence>
<evidence type="ECO:0000256" key="4">
    <source>
        <dbReference type="ARBA" id="ARBA00022679"/>
    </source>
</evidence>
<dbReference type="GO" id="GO:0016763">
    <property type="term" value="F:pentosyltransferase activity"/>
    <property type="evidence" value="ECO:0007669"/>
    <property type="project" value="TreeGrafter"/>
</dbReference>
<proteinExistence type="predicted"/>
<evidence type="ECO:0000256" key="7">
    <source>
        <dbReference type="ARBA" id="ARBA00023136"/>
    </source>
</evidence>
<dbReference type="EMBL" id="MFBU01000022">
    <property type="protein sequence ID" value="OGE06144.1"/>
    <property type="molecule type" value="Genomic_DNA"/>
</dbReference>
<evidence type="ECO:0000313" key="10">
    <source>
        <dbReference type="EMBL" id="OGE06144.1"/>
    </source>
</evidence>
<keyword evidence="5 8" id="KW-0812">Transmembrane</keyword>
<keyword evidence="4" id="KW-0808">Transferase</keyword>
<keyword evidence="6 8" id="KW-1133">Transmembrane helix</keyword>
<dbReference type="PANTHER" id="PTHR33908">
    <property type="entry name" value="MANNOSYLTRANSFERASE YKCB-RELATED"/>
    <property type="match status" value="1"/>
</dbReference>
<feature type="transmembrane region" description="Helical" evidence="8">
    <location>
        <begin position="352"/>
        <end position="367"/>
    </location>
</feature>
<feature type="transmembrane region" description="Helical" evidence="8">
    <location>
        <begin position="208"/>
        <end position="226"/>
    </location>
</feature>
<comment type="subcellular location">
    <subcellularLocation>
        <location evidence="1">Cell membrane</location>
        <topology evidence="1">Multi-pass membrane protein</topology>
    </subcellularLocation>
</comment>
<gene>
    <name evidence="10" type="ORF">A2W70_05360</name>
</gene>
<evidence type="ECO:0000256" key="8">
    <source>
        <dbReference type="SAM" id="Phobius"/>
    </source>
</evidence>
<reference evidence="10 11" key="1">
    <citation type="journal article" date="2016" name="Nat. Commun.">
        <title>Thousands of microbial genomes shed light on interconnected biogeochemical processes in an aquifer system.</title>
        <authorList>
            <person name="Anantharaman K."/>
            <person name="Brown C.T."/>
            <person name="Hug L.A."/>
            <person name="Sharon I."/>
            <person name="Castelle C.J."/>
            <person name="Probst A.J."/>
            <person name="Thomas B.C."/>
            <person name="Singh A."/>
            <person name="Wilkins M.J."/>
            <person name="Karaoz U."/>
            <person name="Brodie E.L."/>
            <person name="Williams K.H."/>
            <person name="Hubbard S.S."/>
            <person name="Banfield J.F."/>
        </authorList>
    </citation>
    <scope>NUCLEOTIDE SEQUENCE [LARGE SCALE GENOMIC DNA]</scope>
</reference>
<feature type="transmembrane region" description="Helical" evidence="8">
    <location>
        <begin position="6"/>
        <end position="26"/>
    </location>
</feature>
<evidence type="ECO:0000256" key="6">
    <source>
        <dbReference type="ARBA" id="ARBA00022989"/>
    </source>
</evidence>
<evidence type="ECO:0000256" key="3">
    <source>
        <dbReference type="ARBA" id="ARBA00022676"/>
    </source>
</evidence>
<dbReference type="InterPro" id="IPR038731">
    <property type="entry name" value="RgtA/B/C-like"/>
</dbReference>